<dbReference type="EMBL" id="KR057492">
    <property type="protein sequence ID" value="AKN35345.1"/>
    <property type="molecule type" value="Genomic_DNA"/>
</dbReference>
<dbReference type="Gene3D" id="3.30.1660.10">
    <property type="entry name" value="Flavin-binding protein dodecin"/>
    <property type="match status" value="1"/>
</dbReference>
<dbReference type="InterPro" id="IPR010854">
    <property type="entry name" value="YdgH/BhsA/McbA-like_dom"/>
</dbReference>
<dbReference type="PATRIC" id="fig|550.275.peg.2746"/>
<dbReference type="Pfam" id="PF07338">
    <property type="entry name" value="YdgH_BhsA-like"/>
    <property type="match status" value="1"/>
</dbReference>
<dbReference type="AlphaFoldDB" id="A0A0H3ZLL5"/>
<feature type="signal peptide" evidence="2">
    <location>
        <begin position="1"/>
        <end position="20"/>
    </location>
</feature>
<evidence type="ECO:0000256" key="1">
    <source>
        <dbReference type="ARBA" id="ARBA00022729"/>
    </source>
</evidence>
<dbReference type="EMBL" id="KR057493">
    <property type="protein sequence ID" value="AKN35377.1"/>
    <property type="molecule type" value="Genomic_DNA"/>
</dbReference>
<protein>
    <recommendedName>
        <fullName evidence="3">YdgH/BhsA/McbA-like domain-containing protein</fullName>
    </recommendedName>
</protein>
<accession>A0A0H3ZLL5</accession>
<feature type="domain" description="YdgH/BhsA/McbA-like" evidence="3">
    <location>
        <begin position="33"/>
        <end position="84"/>
    </location>
</feature>
<dbReference type="InterPro" id="IPR025543">
    <property type="entry name" value="Dodecin-like"/>
</dbReference>
<dbReference type="InterPro" id="IPR036275">
    <property type="entry name" value="YdgH-like_sf"/>
</dbReference>
<reference evidence="5" key="1">
    <citation type="journal article" date="2017" name="Antimicrob. Agents Chemother.">
        <title>Enterobacter cloacae Complex Isolates Harboring blaNMC-A or blaIMI-Type Class A Carbapenemase Genes on Novel Chromosomal Integrative Elements and Plasmids.</title>
        <authorList>
            <person name="Boyd D.A."/>
            <person name="Mataseje L.F."/>
            <person name="Davidson R."/>
            <person name="Delport J.A."/>
            <person name="Fuller J."/>
            <person name="Hoang L."/>
            <person name="Lefebvre B."/>
            <person name="Levett P.N."/>
            <person name="Roscoe D.L."/>
            <person name="Willey B.M."/>
            <person name="Mulvey M.R."/>
        </authorList>
    </citation>
    <scope>NUCLEOTIDE SEQUENCE</scope>
    <source>
        <strain evidence="4">N10-3276</strain>
        <strain evidence="5">N11-1141</strain>
        <strain evidence="6">N12-1562</strain>
        <strain evidence="7">N12-1563</strain>
    </source>
</reference>
<proteinExistence type="predicted"/>
<name>A0A0H3ZLL5_ENTCL</name>
<dbReference type="EMBL" id="KR057495">
    <property type="protein sequence ID" value="AKN35440.1"/>
    <property type="molecule type" value="Genomic_DNA"/>
</dbReference>
<evidence type="ECO:0000259" key="3">
    <source>
        <dbReference type="Pfam" id="PF07338"/>
    </source>
</evidence>
<feature type="chain" id="PRO_5010033035" description="YdgH/BhsA/McbA-like domain-containing protein" evidence="2">
    <location>
        <begin position="21"/>
        <end position="84"/>
    </location>
</feature>
<dbReference type="EMBL" id="KR057496">
    <property type="protein sequence ID" value="AKN35474.1"/>
    <property type="molecule type" value="Genomic_DNA"/>
</dbReference>
<evidence type="ECO:0000313" key="6">
    <source>
        <dbReference type="EMBL" id="AKN35440.1"/>
    </source>
</evidence>
<evidence type="ECO:0000313" key="5">
    <source>
        <dbReference type="EMBL" id="AKN35377.1"/>
    </source>
</evidence>
<sequence>MKLSKYLCCIIVLFNSTVFAAEEIDAENASKYTKIGTLSVTEDGFTMSDDDLSQKVDSKGGKYYVITSKEGKEEHKTINADIYK</sequence>
<organism evidence="5">
    <name type="scientific">Enterobacter cloacae</name>
    <dbReference type="NCBI Taxonomy" id="550"/>
    <lineage>
        <taxon>Bacteria</taxon>
        <taxon>Pseudomonadati</taxon>
        <taxon>Pseudomonadota</taxon>
        <taxon>Gammaproteobacteria</taxon>
        <taxon>Enterobacterales</taxon>
        <taxon>Enterobacteriaceae</taxon>
        <taxon>Enterobacter</taxon>
        <taxon>Enterobacter cloacae complex</taxon>
    </lineage>
</organism>
<evidence type="ECO:0000313" key="7">
    <source>
        <dbReference type="EMBL" id="AKN35474.1"/>
    </source>
</evidence>
<dbReference type="SUPFAM" id="SSF159871">
    <property type="entry name" value="YdgH-like"/>
    <property type="match status" value="1"/>
</dbReference>
<keyword evidence="1 2" id="KW-0732">Signal</keyword>
<evidence type="ECO:0000313" key="4">
    <source>
        <dbReference type="EMBL" id="AKN35345.1"/>
    </source>
</evidence>
<evidence type="ECO:0000256" key="2">
    <source>
        <dbReference type="SAM" id="SignalP"/>
    </source>
</evidence>